<accession>A0A074XB91</accession>
<dbReference type="InterPro" id="IPR029063">
    <property type="entry name" value="SAM-dependent_MTases_sf"/>
</dbReference>
<dbReference type="AlphaFoldDB" id="A0A074XB91"/>
<dbReference type="Proteomes" id="UP000030706">
    <property type="component" value="Unassembled WGS sequence"/>
</dbReference>
<gene>
    <name evidence="1" type="ORF">M438DRAFT_284089</name>
</gene>
<dbReference type="HOGENOM" id="CLU_010595_10_2_1"/>
<protein>
    <recommendedName>
        <fullName evidence="3">S-adenosyl-L-methionine-dependent methyltransferase</fullName>
    </recommendedName>
</protein>
<dbReference type="EMBL" id="KL585007">
    <property type="protein sequence ID" value="KEQ79327.1"/>
    <property type="molecule type" value="Genomic_DNA"/>
</dbReference>
<dbReference type="RefSeq" id="XP_029755514.1">
    <property type="nucleotide sequence ID" value="XM_029901432.1"/>
</dbReference>
<evidence type="ECO:0000313" key="2">
    <source>
        <dbReference type="Proteomes" id="UP000030706"/>
    </source>
</evidence>
<evidence type="ECO:0008006" key="3">
    <source>
        <dbReference type="Google" id="ProtNLM"/>
    </source>
</evidence>
<reference evidence="1 2" key="1">
    <citation type="journal article" date="2014" name="BMC Genomics">
        <title>Genome sequencing of four Aureobasidium pullulans varieties: biotechnological potential, stress tolerance, and description of new species.</title>
        <authorList>
            <person name="Gostin Ar C."/>
            <person name="Ohm R.A."/>
            <person name="Kogej T."/>
            <person name="Sonjak S."/>
            <person name="Turk M."/>
            <person name="Zajc J."/>
            <person name="Zalar P."/>
            <person name="Grube M."/>
            <person name="Sun H."/>
            <person name="Han J."/>
            <person name="Sharma A."/>
            <person name="Chiniquy J."/>
            <person name="Ngan C.Y."/>
            <person name="Lipzen A."/>
            <person name="Barry K."/>
            <person name="Grigoriev I.V."/>
            <person name="Gunde-Cimerman N."/>
        </authorList>
    </citation>
    <scope>NUCLEOTIDE SEQUENCE [LARGE SCALE GENOMIC DNA]</scope>
    <source>
        <strain evidence="1 2">EXF-150</strain>
    </source>
</reference>
<keyword evidence="2" id="KW-1185">Reference proteome</keyword>
<evidence type="ECO:0000313" key="1">
    <source>
        <dbReference type="EMBL" id="KEQ79327.1"/>
    </source>
</evidence>
<name>A0A074XB91_AURPU</name>
<sequence>MASNRQPQPWNDASVHEFGRDFLAFSVQHGIYCVPIDDEELNRQADFYDIVSRLFERRLFLPADLAPEFILDCGSGSGVEWAEEVMEKSELGSRSSSSGDDDFACQVSLLLAVWNLNEAFRYDQTELARDRYDLVNSCFLADGINKDRWSSYIQDLHDRVRRGGWLQMVEAQLNIQSDSGRPLEHLSRWWSIYSDALEEQNKDARAMVHLRRHMTNAGFVNIVGEPKRLPVGEWHNDPHLREIGRDMKTIALQTLRSLGVWHCRKSGMEEREFEELLVGCEREISDTSLRLYIQL</sequence>
<dbReference type="GeneID" id="40743738"/>
<proteinExistence type="predicted"/>
<dbReference type="SUPFAM" id="SSF53335">
    <property type="entry name" value="S-adenosyl-L-methionine-dependent methyltransferases"/>
    <property type="match status" value="1"/>
</dbReference>
<organism evidence="1 2">
    <name type="scientific">Aureobasidium pullulans EXF-150</name>
    <dbReference type="NCBI Taxonomy" id="1043002"/>
    <lineage>
        <taxon>Eukaryota</taxon>
        <taxon>Fungi</taxon>
        <taxon>Dikarya</taxon>
        <taxon>Ascomycota</taxon>
        <taxon>Pezizomycotina</taxon>
        <taxon>Dothideomycetes</taxon>
        <taxon>Dothideomycetidae</taxon>
        <taxon>Dothideales</taxon>
        <taxon>Saccotheciaceae</taxon>
        <taxon>Aureobasidium</taxon>
    </lineage>
</organism>
<dbReference type="STRING" id="1043002.A0A074XB91"/>
<dbReference type="OrthoDB" id="506498at2759"/>